<feature type="transmembrane region" description="Helical" evidence="7">
    <location>
        <begin position="153"/>
        <end position="174"/>
    </location>
</feature>
<keyword evidence="3 7" id="KW-0812">Transmembrane</keyword>
<evidence type="ECO:0000256" key="1">
    <source>
        <dbReference type="ARBA" id="ARBA00004141"/>
    </source>
</evidence>
<dbReference type="InterPro" id="IPR001425">
    <property type="entry name" value="Arc/bac/fun_rhodopsins"/>
</dbReference>
<feature type="transmembrane region" description="Helical" evidence="7">
    <location>
        <begin position="125"/>
        <end position="146"/>
    </location>
</feature>
<dbReference type="FunCoup" id="A0A3N4LDD8">
    <property type="interactions" value="79"/>
</dbReference>
<dbReference type="SUPFAM" id="SSF81321">
    <property type="entry name" value="Family A G protein-coupled receptor-like"/>
    <property type="match status" value="1"/>
</dbReference>
<dbReference type="Pfam" id="PF01036">
    <property type="entry name" value="Bac_rhodopsin"/>
    <property type="match status" value="1"/>
</dbReference>
<proteinExistence type="inferred from homology"/>
<comment type="subcellular location">
    <subcellularLocation>
        <location evidence="1">Membrane</location>
        <topology evidence="1">Multi-pass membrane protein</topology>
    </subcellularLocation>
</comment>
<dbReference type="PRINTS" id="PR00251">
    <property type="entry name" value="BACTRLOPSIN"/>
</dbReference>
<dbReference type="STRING" id="1051890.A0A3N4LDD8"/>
<evidence type="ECO:0000313" key="8">
    <source>
        <dbReference type="EMBL" id="RPB20893.1"/>
    </source>
</evidence>
<dbReference type="PANTHER" id="PTHR28286:SF1">
    <property type="entry name" value="30 KDA HEAT SHOCK PROTEIN-RELATED"/>
    <property type="match status" value="1"/>
</dbReference>
<organism evidence="8 9">
    <name type="scientific">Terfezia boudieri ATCC MYA-4762</name>
    <dbReference type="NCBI Taxonomy" id="1051890"/>
    <lineage>
        <taxon>Eukaryota</taxon>
        <taxon>Fungi</taxon>
        <taxon>Dikarya</taxon>
        <taxon>Ascomycota</taxon>
        <taxon>Pezizomycotina</taxon>
        <taxon>Pezizomycetes</taxon>
        <taxon>Pezizales</taxon>
        <taxon>Pezizaceae</taxon>
        <taxon>Terfezia</taxon>
    </lineage>
</organism>
<keyword evidence="8" id="KW-0675">Receptor</keyword>
<dbReference type="Gene3D" id="1.20.1070.10">
    <property type="entry name" value="Rhodopsin 7-helix transmembrane proteins"/>
    <property type="match status" value="1"/>
</dbReference>
<evidence type="ECO:0000313" key="9">
    <source>
        <dbReference type="Proteomes" id="UP000267821"/>
    </source>
</evidence>
<keyword evidence="5 7" id="KW-0472">Membrane</keyword>
<feature type="region of interest" description="Disordered" evidence="6">
    <location>
        <begin position="298"/>
        <end position="354"/>
    </location>
</feature>
<evidence type="ECO:0000256" key="2">
    <source>
        <dbReference type="ARBA" id="ARBA00008130"/>
    </source>
</evidence>
<keyword evidence="9" id="KW-1185">Reference proteome</keyword>
<evidence type="ECO:0000256" key="4">
    <source>
        <dbReference type="ARBA" id="ARBA00022989"/>
    </source>
</evidence>
<dbReference type="CDD" id="cd15239">
    <property type="entry name" value="7tm_YRO2_fungal-like"/>
    <property type="match status" value="1"/>
</dbReference>
<accession>A0A3N4LDD8</accession>
<protein>
    <submittedName>
        <fullName evidence="8">Family A G protein-coupled receptor-like protein</fullName>
    </submittedName>
</protein>
<dbReference type="InParanoid" id="A0A3N4LDD8"/>
<evidence type="ECO:0000256" key="5">
    <source>
        <dbReference type="ARBA" id="ARBA00023136"/>
    </source>
</evidence>
<reference evidence="8 9" key="1">
    <citation type="journal article" date="2018" name="Nat. Ecol. Evol.">
        <title>Pezizomycetes genomes reveal the molecular basis of ectomycorrhizal truffle lifestyle.</title>
        <authorList>
            <person name="Murat C."/>
            <person name="Payen T."/>
            <person name="Noel B."/>
            <person name="Kuo A."/>
            <person name="Morin E."/>
            <person name="Chen J."/>
            <person name="Kohler A."/>
            <person name="Krizsan K."/>
            <person name="Balestrini R."/>
            <person name="Da Silva C."/>
            <person name="Montanini B."/>
            <person name="Hainaut M."/>
            <person name="Levati E."/>
            <person name="Barry K.W."/>
            <person name="Belfiori B."/>
            <person name="Cichocki N."/>
            <person name="Clum A."/>
            <person name="Dockter R.B."/>
            <person name="Fauchery L."/>
            <person name="Guy J."/>
            <person name="Iotti M."/>
            <person name="Le Tacon F."/>
            <person name="Lindquist E.A."/>
            <person name="Lipzen A."/>
            <person name="Malagnac F."/>
            <person name="Mello A."/>
            <person name="Molinier V."/>
            <person name="Miyauchi S."/>
            <person name="Poulain J."/>
            <person name="Riccioni C."/>
            <person name="Rubini A."/>
            <person name="Sitrit Y."/>
            <person name="Splivallo R."/>
            <person name="Traeger S."/>
            <person name="Wang M."/>
            <person name="Zifcakova L."/>
            <person name="Wipf D."/>
            <person name="Zambonelli A."/>
            <person name="Paolocci F."/>
            <person name="Nowrousian M."/>
            <person name="Ottonello S."/>
            <person name="Baldrian P."/>
            <person name="Spatafora J.W."/>
            <person name="Henrissat B."/>
            <person name="Nagy L.G."/>
            <person name="Aury J.M."/>
            <person name="Wincker P."/>
            <person name="Grigoriev I.V."/>
            <person name="Bonfante P."/>
            <person name="Martin F.M."/>
        </authorList>
    </citation>
    <scope>NUCLEOTIDE SEQUENCE [LARGE SCALE GENOMIC DNA]</scope>
    <source>
        <strain evidence="8 9">ATCC MYA-4762</strain>
    </source>
</reference>
<gene>
    <name evidence="8" type="ORF">L211DRAFT_851916</name>
</gene>
<comment type="similarity">
    <text evidence="2">Belongs to the archaeal/bacterial/fungal opsin family.</text>
</comment>
<keyword evidence="4 7" id="KW-1133">Transmembrane helix</keyword>
<dbReference type="Proteomes" id="UP000267821">
    <property type="component" value="Unassembled WGS sequence"/>
</dbReference>
<dbReference type="GO" id="GO:0005783">
    <property type="term" value="C:endoplasmic reticulum"/>
    <property type="evidence" value="ECO:0007669"/>
    <property type="project" value="TreeGrafter"/>
</dbReference>
<feature type="transmembrane region" description="Helical" evidence="7">
    <location>
        <begin position="51"/>
        <end position="68"/>
    </location>
</feature>
<dbReference type="EMBL" id="ML121566">
    <property type="protein sequence ID" value="RPB20893.1"/>
    <property type="molecule type" value="Genomic_DNA"/>
</dbReference>
<dbReference type="InterPro" id="IPR043476">
    <property type="entry name" value="Yro2-like_7TM"/>
</dbReference>
<dbReference type="GO" id="GO:0005886">
    <property type="term" value="C:plasma membrane"/>
    <property type="evidence" value="ECO:0007669"/>
    <property type="project" value="TreeGrafter"/>
</dbReference>
<evidence type="ECO:0000256" key="7">
    <source>
        <dbReference type="SAM" id="Phobius"/>
    </source>
</evidence>
<dbReference type="AlphaFoldDB" id="A0A3N4LDD8"/>
<feature type="transmembrane region" description="Helical" evidence="7">
    <location>
        <begin position="250"/>
        <end position="272"/>
    </location>
</feature>
<dbReference type="SMART" id="SM01021">
    <property type="entry name" value="Bac_rhodopsin"/>
    <property type="match status" value="1"/>
</dbReference>
<name>A0A3N4LDD8_9PEZI</name>
<feature type="transmembrane region" description="Helical" evidence="7">
    <location>
        <begin position="80"/>
        <end position="99"/>
    </location>
</feature>
<dbReference type="PANTHER" id="PTHR28286">
    <property type="match status" value="1"/>
</dbReference>
<evidence type="ECO:0000256" key="3">
    <source>
        <dbReference type="ARBA" id="ARBA00022692"/>
    </source>
</evidence>
<evidence type="ECO:0000256" key="6">
    <source>
        <dbReference type="SAM" id="MobiDB-lite"/>
    </source>
</evidence>
<sequence length="354" mass="39028">METYDGDDALLGIRSRFAGDGSPVANIYARNRALNTNPPIANNNITSHGSSWLWAVTALFGALFLGVLGHMTMTKHRQRVYHYIALALLLVPTIAYFTMASDLGGTPIPVEFRNRGLAGRTRQIFWVRFVEWTITWSLITLALLLMTAVGWSTIIWTIALSILYAVMLLVGALTRTSYKWGYFVIALLAYFLLAYQLLHVARPWARRFLCQSENFRNSLLTKTILLCRLLYPISWGLSEGGNVISNDGECVFYGVLDIISKALFALGLVYIARNLDFKRLGLWMHDHGRIAPGYGEAEHHEKTVAPGPAGTSVGRDSGVGNNTYSYEPTPVAGPGATRVVGQSTTTSTTYPTGV</sequence>
<feature type="transmembrane region" description="Helical" evidence="7">
    <location>
        <begin position="180"/>
        <end position="198"/>
    </location>
</feature>
<dbReference type="OrthoDB" id="536545at2759"/>
<feature type="compositionally biased region" description="Low complexity" evidence="6">
    <location>
        <begin position="343"/>
        <end position="354"/>
    </location>
</feature>